<dbReference type="SUPFAM" id="SSF46689">
    <property type="entry name" value="Homeodomain-like"/>
    <property type="match status" value="1"/>
</dbReference>
<feature type="domain" description="Sigma-54 factor interaction" evidence="5">
    <location>
        <begin position="394"/>
        <end position="453"/>
    </location>
</feature>
<dbReference type="Gene3D" id="1.10.8.60">
    <property type="match status" value="1"/>
</dbReference>
<dbReference type="OrthoDB" id="5496274at2"/>
<dbReference type="Pfam" id="PF02954">
    <property type="entry name" value="HTH_8"/>
    <property type="match status" value="1"/>
</dbReference>
<evidence type="ECO:0000256" key="2">
    <source>
        <dbReference type="ARBA" id="ARBA00022840"/>
    </source>
</evidence>
<comment type="caution">
    <text evidence="6">The sequence shown here is derived from an EMBL/GenBank/DDBJ whole genome shotgun (WGS) entry which is preliminary data.</text>
</comment>
<name>A0A7X1I1P8_9ACTN</name>
<dbReference type="InterPro" id="IPR027417">
    <property type="entry name" value="P-loop_NTPase"/>
</dbReference>
<dbReference type="AlphaFoldDB" id="A0A7X1I1P8"/>
<dbReference type="InterPro" id="IPR058031">
    <property type="entry name" value="AAA_lid_NorR"/>
</dbReference>
<dbReference type="PROSITE" id="PS50045">
    <property type="entry name" value="SIGMA54_INTERACT_4"/>
    <property type="match status" value="1"/>
</dbReference>
<keyword evidence="4" id="KW-0804">Transcription</keyword>
<dbReference type="EMBL" id="JACMHY010000007">
    <property type="protein sequence ID" value="MBC2867107.1"/>
    <property type="molecule type" value="Genomic_DNA"/>
</dbReference>
<dbReference type="InterPro" id="IPR009057">
    <property type="entry name" value="Homeodomain-like_sf"/>
</dbReference>
<reference evidence="6 7" key="1">
    <citation type="submission" date="2020-08" db="EMBL/GenBank/DDBJ databases">
        <title>Whole-Genome Sequence of French Clinical Streptomyces mexicanus Strain Q0842.</title>
        <authorList>
            <person name="Boxberger M."/>
            <person name="La Scola B."/>
        </authorList>
    </citation>
    <scope>NUCLEOTIDE SEQUENCE [LARGE SCALE GENOMIC DNA]</scope>
    <source>
        <strain evidence="6 7">Marseille-Q0842</strain>
    </source>
</reference>
<dbReference type="InterPro" id="IPR002078">
    <property type="entry name" value="Sigma_54_int"/>
</dbReference>
<keyword evidence="2" id="KW-0067">ATP-binding</keyword>
<evidence type="ECO:0000313" key="7">
    <source>
        <dbReference type="Proteomes" id="UP000517694"/>
    </source>
</evidence>
<evidence type="ECO:0000313" key="6">
    <source>
        <dbReference type="EMBL" id="MBC2867107.1"/>
    </source>
</evidence>
<protein>
    <submittedName>
        <fullName evidence="6">Helix-turn-helix domain-containing protein</fullName>
    </submittedName>
</protein>
<dbReference type="PANTHER" id="PTHR32071">
    <property type="entry name" value="TRANSCRIPTIONAL REGULATORY PROTEIN"/>
    <property type="match status" value="1"/>
</dbReference>
<dbReference type="SUPFAM" id="SSF52540">
    <property type="entry name" value="P-loop containing nucleoside triphosphate hydrolases"/>
    <property type="match status" value="1"/>
</dbReference>
<evidence type="ECO:0000259" key="5">
    <source>
        <dbReference type="PROSITE" id="PS50045"/>
    </source>
</evidence>
<keyword evidence="7" id="KW-1185">Reference proteome</keyword>
<evidence type="ECO:0000256" key="1">
    <source>
        <dbReference type="ARBA" id="ARBA00022741"/>
    </source>
</evidence>
<keyword evidence="1" id="KW-0547">Nucleotide-binding</keyword>
<evidence type="ECO:0000256" key="3">
    <source>
        <dbReference type="ARBA" id="ARBA00023015"/>
    </source>
</evidence>
<dbReference type="Gene3D" id="3.30.450.40">
    <property type="match status" value="1"/>
</dbReference>
<organism evidence="6 7">
    <name type="scientific">Streptomyces mexicanus</name>
    <dbReference type="NCBI Taxonomy" id="178566"/>
    <lineage>
        <taxon>Bacteria</taxon>
        <taxon>Bacillati</taxon>
        <taxon>Actinomycetota</taxon>
        <taxon>Actinomycetes</taxon>
        <taxon>Kitasatosporales</taxon>
        <taxon>Streptomycetaceae</taxon>
        <taxon>Streptomyces</taxon>
    </lineage>
</organism>
<evidence type="ECO:0000256" key="4">
    <source>
        <dbReference type="ARBA" id="ARBA00023163"/>
    </source>
</evidence>
<dbReference type="Proteomes" id="UP000517694">
    <property type="component" value="Unassembled WGS sequence"/>
</dbReference>
<dbReference type="InterPro" id="IPR029016">
    <property type="entry name" value="GAF-like_dom_sf"/>
</dbReference>
<dbReference type="GO" id="GO:0005524">
    <property type="term" value="F:ATP binding"/>
    <property type="evidence" value="ECO:0007669"/>
    <property type="project" value="UniProtKB-KW"/>
</dbReference>
<proteinExistence type="predicted"/>
<dbReference type="GO" id="GO:0043565">
    <property type="term" value="F:sequence-specific DNA binding"/>
    <property type="evidence" value="ECO:0007669"/>
    <property type="project" value="InterPro"/>
</dbReference>
<dbReference type="GO" id="GO:0006355">
    <property type="term" value="P:regulation of DNA-templated transcription"/>
    <property type="evidence" value="ECO:0007669"/>
    <property type="project" value="InterPro"/>
</dbReference>
<sequence>MSHFETSGRARTAAWATSVAGVDATKRPAEVEVDNAHTDVSLTAGGEAAALPARLRASWQRSQTYGLTPEEMRPVFTGSVDTGSLLYECGHEVLRGLRDTLANEPVSLMITDHEGLVLCRLSDDAAIDRSLDRVHLAPGFYFAESNAGTNGLGLALADRAPSLVRADEHFCTGLRGYTCAAAPVLDPVSGEIAGTVNLTTWSDSSSQLLLALAQATAGSTTALMLARGSGRRVRPLPRGEVFRVYAEAEPDDDTEHPLSAAWTRRVTTARTALAEGRVVAAVGEPGAGRTALISAARRRIAPRERVLVARAPAPEAVRAWLTLWTPELAKDATCVIVCGAEALPAWAAAELAGLFARARRTAGGLRPRPQPFALTASDYSAIPPELAALVDTVIEVPPLRDRPDDVLPLAQRIARRHRGHEVTFTPAAVRALTSYAWPENVRQLRRVVREAASRADVVEARHLPPEVFTCAGHRLSRLQELERDEIVRCLTEPGMTMARAAAHLGMSRATLYRRTARYGIDIPGRVHRS</sequence>
<dbReference type="Pfam" id="PF25601">
    <property type="entry name" value="AAA_lid_14"/>
    <property type="match status" value="1"/>
</dbReference>
<dbReference type="InterPro" id="IPR002197">
    <property type="entry name" value="HTH_Fis"/>
</dbReference>
<gene>
    <name evidence="6" type="ORF">H1R13_19685</name>
</gene>
<accession>A0A7X1I1P8</accession>
<keyword evidence="3" id="KW-0805">Transcription regulation</keyword>
<dbReference type="PRINTS" id="PR01590">
    <property type="entry name" value="HTHFIS"/>
</dbReference>
<dbReference type="Gene3D" id="1.10.10.60">
    <property type="entry name" value="Homeodomain-like"/>
    <property type="match status" value="1"/>
</dbReference>